<reference evidence="1" key="1">
    <citation type="submission" date="2021-04" db="EMBL/GenBank/DDBJ databases">
        <title>The complete genome sequence of Caulobacter sp. S6.</title>
        <authorList>
            <person name="Tang Y."/>
            <person name="Ouyang W."/>
            <person name="Liu Q."/>
            <person name="Huang B."/>
            <person name="Guo Z."/>
            <person name="Lei P."/>
        </authorList>
    </citation>
    <scope>NUCLEOTIDE SEQUENCE</scope>
    <source>
        <strain evidence="1">S6</strain>
    </source>
</reference>
<organism evidence="1 2">
    <name type="scientific">Phenylobacterium montanum</name>
    <dbReference type="NCBI Taxonomy" id="2823693"/>
    <lineage>
        <taxon>Bacteria</taxon>
        <taxon>Pseudomonadati</taxon>
        <taxon>Pseudomonadota</taxon>
        <taxon>Alphaproteobacteria</taxon>
        <taxon>Caulobacterales</taxon>
        <taxon>Caulobacteraceae</taxon>
        <taxon>Phenylobacterium</taxon>
    </lineage>
</organism>
<gene>
    <name evidence="1" type="ORF">KCG34_13125</name>
</gene>
<dbReference type="Pfam" id="PF08843">
    <property type="entry name" value="AbiEii"/>
    <property type="match status" value="1"/>
</dbReference>
<dbReference type="GO" id="GO:0016740">
    <property type="term" value="F:transferase activity"/>
    <property type="evidence" value="ECO:0007669"/>
    <property type="project" value="UniProtKB-KW"/>
</dbReference>
<dbReference type="InterPro" id="IPR014942">
    <property type="entry name" value="AbiEii"/>
</dbReference>
<dbReference type="RefSeq" id="WP_211936099.1">
    <property type="nucleotide sequence ID" value="NZ_CP073078.1"/>
</dbReference>
<keyword evidence="1" id="KW-0808">Transferase</keyword>
<name>A0A975FW57_9CAUL</name>
<dbReference type="Proteomes" id="UP000676409">
    <property type="component" value="Chromosome"/>
</dbReference>
<proteinExistence type="predicted"/>
<protein>
    <submittedName>
        <fullName evidence="1">Nucleotidyl transferase AbiEii/AbiGii toxin family protein</fullName>
    </submittedName>
</protein>
<dbReference type="EMBL" id="CP073078">
    <property type="protein sequence ID" value="QUD86047.1"/>
    <property type="molecule type" value="Genomic_DNA"/>
</dbReference>
<evidence type="ECO:0000313" key="1">
    <source>
        <dbReference type="EMBL" id="QUD86047.1"/>
    </source>
</evidence>
<sequence>MPPPRLRAYPPETVVAEKFQAEAALGMVNSRMKDFFDLWAIANTFDFAGPVLAAAIPATFACRETPLPTQAPLAFTADFAEAKQTQWSAFHRRT</sequence>
<keyword evidence="2" id="KW-1185">Reference proteome</keyword>
<evidence type="ECO:0000313" key="2">
    <source>
        <dbReference type="Proteomes" id="UP000676409"/>
    </source>
</evidence>
<dbReference type="KEGG" id="caul:KCG34_13125"/>
<accession>A0A975FW57</accession>
<dbReference type="AlphaFoldDB" id="A0A975FW57"/>